<keyword evidence="5 6" id="KW-0472">Membrane</keyword>
<evidence type="ECO:0000256" key="2">
    <source>
        <dbReference type="ARBA" id="ARBA00010596"/>
    </source>
</evidence>
<sequence length="270" mass="29921">MNNQYYSNPMNSSTSNMASLSTENQLSTGVLAAFSTSGYPGEPSLLEELDINFNHIKLKTMAVLNPFNKFNKNKSNLASGDSTILNDSDLAGPIFFVLLFGVFLLLAGKIHFGYIYGCGLFGTLSLHWFLKLMASSNLEESYNMLNTNNNSYNFNQPPGIDIYGNYSIPQQSNDSKPEGEIKELDFAKSASIIGYCLLPLVFVSFLGVFISLDNFFGYLLGAICTVWSTYSASGFFVLTLKLQNIRFLTAYPLGLFYSIFTLMAIFVEKS</sequence>
<dbReference type="RefSeq" id="XP_020044879.1">
    <property type="nucleotide sequence ID" value="XM_020194769.1"/>
</dbReference>
<dbReference type="FunCoup" id="A0A1D2VA75">
    <property type="interactions" value="989"/>
</dbReference>
<dbReference type="GO" id="GO:0005789">
    <property type="term" value="C:endoplasmic reticulum membrane"/>
    <property type="evidence" value="ECO:0007669"/>
    <property type="project" value="EnsemblFungi"/>
</dbReference>
<dbReference type="STRING" id="1344418.A0A1D2VA75"/>
<dbReference type="GO" id="GO:0005802">
    <property type="term" value="C:trans-Golgi network"/>
    <property type="evidence" value="ECO:0007669"/>
    <property type="project" value="TreeGrafter"/>
</dbReference>
<comment type="subcellular location">
    <subcellularLocation>
        <location evidence="1">Membrane</location>
        <topology evidence="1">Multi-pass membrane protein</topology>
    </subcellularLocation>
</comment>
<dbReference type="AlphaFoldDB" id="A0A1D2VA75"/>
<dbReference type="InterPro" id="IPR045231">
    <property type="entry name" value="Yip1/4-like"/>
</dbReference>
<evidence type="ECO:0000313" key="8">
    <source>
        <dbReference type="Proteomes" id="UP000095038"/>
    </source>
</evidence>
<proteinExistence type="inferred from homology"/>
<comment type="similarity">
    <text evidence="2">Belongs to the YIP1 family.</text>
</comment>
<evidence type="ECO:0000256" key="5">
    <source>
        <dbReference type="ARBA" id="ARBA00023136"/>
    </source>
</evidence>
<keyword evidence="4 6" id="KW-1133">Transmembrane helix</keyword>
<protein>
    <submittedName>
        <fullName evidence="7">Yip1-domain-containing protein</fullName>
    </submittedName>
</protein>
<evidence type="ECO:0000256" key="6">
    <source>
        <dbReference type="SAM" id="Phobius"/>
    </source>
</evidence>
<dbReference type="GO" id="GO:0030134">
    <property type="term" value="C:COPII-coated ER to Golgi transport vesicle"/>
    <property type="evidence" value="ECO:0007669"/>
    <property type="project" value="EnsemblFungi"/>
</dbReference>
<evidence type="ECO:0000256" key="4">
    <source>
        <dbReference type="ARBA" id="ARBA00022989"/>
    </source>
</evidence>
<evidence type="ECO:0000256" key="1">
    <source>
        <dbReference type="ARBA" id="ARBA00004141"/>
    </source>
</evidence>
<accession>A0A1D2VA75</accession>
<dbReference type="EMBL" id="KV454491">
    <property type="protein sequence ID" value="ODV58572.1"/>
    <property type="molecule type" value="Genomic_DNA"/>
</dbReference>
<feature type="transmembrane region" description="Helical" evidence="6">
    <location>
        <begin position="192"/>
        <end position="212"/>
    </location>
</feature>
<feature type="transmembrane region" description="Helical" evidence="6">
    <location>
        <begin position="114"/>
        <end position="134"/>
    </location>
</feature>
<dbReference type="GeneID" id="30968405"/>
<dbReference type="GO" id="GO:0006888">
    <property type="term" value="P:endoplasmic reticulum to Golgi vesicle-mediated transport"/>
    <property type="evidence" value="ECO:0007669"/>
    <property type="project" value="EnsemblFungi"/>
</dbReference>
<dbReference type="OrthoDB" id="440385at2759"/>
<dbReference type="InParanoid" id="A0A1D2VA75"/>
<gene>
    <name evidence="7" type="ORF">ASCRUDRAFT_82723</name>
</gene>
<feature type="transmembrane region" description="Helical" evidence="6">
    <location>
        <begin position="90"/>
        <end position="108"/>
    </location>
</feature>
<evidence type="ECO:0000256" key="3">
    <source>
        <dbReference type="ARBA" id="ARBA00022692"/>
    </source>
</evidence>
<organism evidence="7 8">
    <name type="scientific">Ascoidea rubescens DSM 1968</name>
    <dbReference type="NCBI Taxonomy" id="1344418"/>
    <lineage>
        <taxon>Eukaryota</taxon>
        <taxon>Fungi</taxon>
        <taxon>Dikarya</taxon>
        <taxon>Ascomycota</taxon>
        <taxon>Saccharomycotina</taxon>
        <taxon>Saccharomycetes</taxon>
        <taxon>Ascoideaceae</taxon>
        <taxon>Ascoidea</taxon>
    </lineage>
</organism>
<keyword evidence="3 6" id="KW-0812">Transmembrane</keyword>
<feature type="transmembrane region" description="Helical" evidence="6">
    <location>
        <begin position="218"/>
        <end position="240"/>
    </location>
</feature>
<dbReference type="PANTHER" id="PTHR21236:SF2">
    <property type="entry name" value="PROTEIN YIPF"/>
    <property type="match status" value="1"/>
</dbReference>
<name>A0A1D2VA75_9ASCO</name>
<dbReference type="Proteomes" id="UP000095038">
    <property type="component" value="Unassembled WGS sequence"/>
</dbReference>
<feature type="transmembrane region" description="Helical" evidence="6">
    <location>
        <begin position="247"/>
        <end position="267"/>
    </location>
</feature>
<evidence type="ECO:0000313" key="7">
    <source>
        <dbReference type="EMBL" id="ODV58572.1"/>
    </source>
</evidence>
<reference evidence="8" key="1">
    <citation type="submission" date="2016-05" db="EMBL/GenBank/DDBJ databases">
        <title>Comparative genomics of biotechnologically important yeasts.</title>
        <authorList>
            <consortium name="DOE Joint Genome Institute"/>
            <person name="Riley R."/>
            <person name="Haridas S."/>
            <person name="Wolfe K.H."/>
            <person name="Lopes M.R."/>
            <person name="Hittinger C.T."/>
            <person name="Goker M."/>
            <person name="Salamov A."/>
            <person name="Wisecaver J."/>
            <person name="Long T.M."/>
            <person name="Aerts A.L."/>
            <person name="Barry K."/>
            <person name="Choi C."/>
            <person name="Clum A."/>
            <person name="Coughlan A.Y."/>
            <person name="Deshpande S."/>
            <person name="Douglass A.P."/>
            <person name="Hanson S.J."/>
            <person name="Klenk H.-P."/>
            <person name="Labutti K."/>
            <person name="Lapidus A."/>
            <person name="Lindquist E."/>
            <person name="Lipzen A."/>
            <person name="Meier-Kolthoff J.P."/>
            <person name="Ohm R.A."/>
            <person name="Otillar R.P."/>
            <person name="Pangilinan J."/>
            <person name="Peng Y."/>
            <person name="Rokas A."/>
            <person name="Rosa C.A."/>
            <person name="Scheuner C."/>
            <person name="Sibirny A.A."/>
            <person name="Slot J.C."/>
            <person name="Stielow J.B."/>
            <person name="Sun H."/>
            <person name="Kurtzman C.P."/>
            <person name="Blackwell M."/>
            <person name="Grigoriev I.V."/>
            <person name="Jeffries T.W."/>
        </authorList>
    </citation>
    <scope>NUCLEOTIDE SEQUENCE [LARGE SCALE GENOMIC DNA]</scope>
    <source>
        <strain evidence="8">DSM 1968</strain>
    </source>
</reference>
<dbReference type="PANTHER" id="PTHR21236">
    <property type="entry name" value="GOLGI MEMBRANE PROTEIN YIP1"/>
    <property type="match status" value="1"/>
</dbReference>
<dbReference type="GO" id="GO:0000139">
    <property type="term" value="C:Golgi membrane"/>
    <property type="evidence" value="ECO:0007669"/>
    <property type="project" value="EnsemblFungi"/>
</dbReference>
<keyword evidence="8" id="KW-1185">Reference proteome</keyword>
<dbReference type="GO" id="GO:0048280">
    <property type="term" value="P:vesicle fusion with Golgi apparatus"/>
    <property type="evidence" value="ECO:0007669"/>
    <property type="project" value="EnsemblFungi"/>
</dbReference>